<dbReference type="InterPro" id="IPR036909">
    <property type="entry name" value="Cyt_c-like_dom_sf"/>
</dbReference>
<dbReference type="Gene3D" id="2.130.10.10">
    <property type="entry name" value="YVTN repeat-like/Quinoprotein amine dehydrogenase"/>
    <property type="match status" value="1"/>
</dbReference>
<dbReference type="PANTHER" id="PTHR47197:SF3">
    <property type="entry name" value="DIHYDRO-HEME D1 DEHYDROGENASE"/>
    <property type="match status" value="1"/>
</dbReference>
<dbReference type="GO" id="GO:0009055">
    <property type="term" value="F:electron transfer activity"/>
    <property type="evidence" value="ECO:0007669"/>
    <property type="project" value="InterPro"/>
</dbReference>
<dbReference type="SUPFAM" id="SSF46626">
    <property type="entry name" value="Cytochrome c"/>
    <property type="match status" value="2"/>
</dbReference>
<proteinExistence type="predicted"/>
<gene>
    <name evidence="6" type="ORF">Cflav_PD1160</name>
</gene>
<keyword evidence="2 4" id="KW-0479">Metal-binding</keyword>
<evidence type="ECO:0000256" key="2">
    <source>
        <dbReference type="ARBA" id="ARBA00022723"/>
    </source>
</evidence>
<name>B9XQ19_PEDPL</name>
<keyword evidence="3 4" id="KW-0408">Iron</keyword>
<dbReference type="GO" id="GO:0020037">
    <property type="term" value="F:heme binding"/>
    <property type="evidence" value="ECO:0007669"/>
    <property type="project" value="InterPro"/>
</dbReference>
<dbReference type="InterPro" id="IPR015943">
    <property type="entry name" value="WD40/YVTN_repeat-like_dom_sf"/>
</dbReference>
<keyword evidence="7" id="KW-1185">Reference proteome</keyword>
<dbReference type="STRING" id="320771.Cflav_PD1160"/>
<comment type="caution">
    <text evidence="6">The sequence shown here is derived from an EMBL/GenBank/DDBJ whole genome shotgun (WGS) entry which is preliminary data.</text>
</comment>
<dbReference type="OrthoDB" id="181722at2"/>
<dbReference type="NCBIfam" id="TIGR02276">
    <property type="entry name" value="beta_rpt_yvtn"/>
    <property type="match status" value="1"/>
</dbReference>
<feature type="domain" description="Cytochrome c" evidence="5">
    <location>
        <begin position="583"/>
        <end position="712"/>
    </location>
</feature>
<accession>B9XQ19</accession>
<dbReference type="AlphaFoldDB" id="B9XQ19"/>
<dbReference type="InterPro" id="IPR011964">
    <property type="entry name" value="YVTN_b-propeller_repeat"/>
</dbReference>
<dbReference type="Proteomes" id="UP000003688">
    <property type="component" value="Unassembled WGS sequence"/>
</dbReference>
<dbReference type="InterPro" id="IPR009056">
    <property type="entry name" value="Cyt_c-like_dom"/>
</dbReference>
<reference evidence="6 7" key="1">
    <citation type="journal article" date="2011" name="J. Bacteriol.">
        <title>Genome sequence of 'Pedosphaera parvula' Ellin514, an aerobic Verrucomicrobial isolate from pasture soil.</title>
        <authorList>
            <person name="Kant R."/>
            <person name="van Passel M.W."/>
            <person name="Sangwan P."/>
            <person name="Palva A."/>
            <person name="Lucas S."/>
            <person name="Copeland A."/>
            <person name="Lapidus A."/>
            <person name="Glavina Del Rio T."/>
            <person name="Dalin E."/>
            <person name="Tice H."/>
            <person name="Bruce D."/>
            <person name="Goodwin L."/>
            <person name="Pitluck S."/>
            <person name="Chertkov O."/>
            <person name="Larimer F.W."/>
            <person name="Land M.L."/>
            <person name="Hauser L."/>
            <person name="Brettin T.S."/>
            <person name="Detter J.C."/>
            <person name="Han S."/>
            <person name="de Vos W.M."/>
            <person name="Janssen P.H."/>
            <person name="Smidt H."/>
        </authorList>
    </citation>
    <scope>NUCLEOTIDE SEQUENCE [LARGE SCALE GENOMIC DNA]</scope>
    <source>
        <strain evidence="6 7">Ellin514</strain>
    </source>
</reference>
<dbReference type="Gene3D" id="2.40.10.500">
    <property type="match status" value="1"/>
</dbReference>
<dbReference type="RefSeq" id="WP_007417905.1">
    <property type="nucleotide sequence ID" value="NZ_ABOX02000051.1"/>
</dbReference>
<dbReference type="PANTHER" id="PTHR47197">
    <property type="entry name" value="PROTEIN NIRF"/>
    <property type="match status" value="1"/>
</dbReference>
<dbReference type="GO" id="GO:0046872">
    <property type="term" value="F:metal ion binding"/>
    <property type="evidence" value="ECO:0007669"/>
    <property type="project" value="UniProtKB-KW"/>
</dbReference>
<dbReference type="Gene3D" id="1.10.760.10">
    <property type="entry name" value="Cytochrome c-like domain"/>
    <property type="match status" value="1"/>
</dbReference>
<dbReference type="InterPro" id="IPR011044">
    <property type="entry name" value="Quino_amine_DH_bsu"/>
</dbReference>
<evidence type="ECO:0000313" key="6">
    <source>
        <dbReference type="EMBL" id="EEF58023.1"/>
    </source>
</evidence>
<evidence type="ECO:0000256" key="1">
    <source>
        <dbReference type="ARBA" id="ARBA00022617"/>
    </source>
</evidence>
<organism evidence="6 7">
    <name type="scientific">Pedosphaera parvula (strain Ellin514)</name>
    <dbReference type="NCBI Taxonomy" id="320771"/>
    <lineage>
        <taxon>Bacteria</taxon>
        <taxon>Pseudomonadati</taxon>
        <taxon>Verrucomicrobiota</taxon>
        <taxon>Pedosphaerae</taxon>
        <taxon>Pedosphaerales</taxon>
        <taxon>Pedosphaeraceae</taxon>
        <taxon>Pedosphaera</taxon>
    </lineage>
</organism>
<evidence type="ECO:0000256" key="4">
    <source>
        <dbReference type="PROSITE-ProRule" id="PRU00433"/>
    </source>
</evidence>
<evidence type="ECO:0000256" key="3">
    <source>
        <dbReference type="ARBA" id="ARBA00023004"/>
    </source>
</evidence>
<dbReference type="InterPro" id="IPR051200">
    <property type="entry name" value="Host-pathogen_enzymatic-act"/>
</dbReference>
<dbReference type="PROSITE" id="PS51007">
    <property type="entry name" value="CYTC"/>
    <property type="match status" value="1"/>
</dbReference>
<sequence>MPDQSNRFDQHPKQRLSLWFLRCLFICLSNGIFAQTSYVNFEGKQTSPVRLSQDGTRLFAVNTPDARLSVFDVTKPSNPLLIAEIPVGVEPVSVNPRTPDEVWVVNEVSDSVSIVSVSQKMVVDTLYVKDEPADVVFAGGKAFVTAARKNRVVVFDVTNHVQLASIPLFGENPRALAVNTNETKVYAVFALSGNHTTLIPPASAPPQSKPTNTSLPAPPQVGLIVDAHNPGTNHVAYKMPDNDVVEIDVSKLTISRYFTNVGTVNLGIAIRPGSGDLFIANTDSRNLIHFEPNVRAHIVDNRVTRINITNGVSTYFDLNPGVNYSVLPNLPAKTNALAQPTGIVFDPTGNYFYVAAFGTDRVGKVDPNGNVLARIEIGSTPGSVTDSKSKRGPRGLALNAGAQRLYVLNRISNTLTLVDTSSNTVLKEIPVGSYDPTPTVIRNGRGFLYDAKLSGNGNAACAACHIDAEMDLLAWDLGDPNGSVQSVNTLTTNGIAITLQEHPMKGPMTTQTLRGLAGMEPYHWRGDRTNFLHFDGAFGSLMGGTPLSTADMDAYRSFINTIKFQPNPNQNLDRSYPTSFAGGNAVAGRGLFLTNNYNFGLTCNTCHNAPPGPGSTKLVIPAVALEESQDFKVPQLRNVYQKMSFNSAPGTNSIGGFGLTHDGNDDNLNTFLSRPVFANIRSNATIKANLGAFVQCFDTGTAPAVGYTRTVASTNVSTLSISNDWNLLEAQAAVTNIDLVVKGVIDGRLRGLLYKPITRNYTPDSTRDVVLSRTQLIQKIQAGGRLTVMGVPPGSGVRMAIDRDLDGVLDGDVPAPKLRIGTDTLSWPYKAAGYVLETTSSLGSGAWTNANDAVEIINGQNVMTNPAGNRTRFYRLRLQ</sequence>
<evidence type="ECO:0000259" key="5">
    <source>
        <dbReference type="PROSITE" id="PS51007"/>
    </source>
</evidence>
<protein>
    <submittedName>
        <fullName evidence="6">40-residue YVTN family beta-propeller repeat protein</fullName>
    </submittedName>
</protein>
<evidence type="ECO:0000313" key="7">
    <source>
        <dbReference type="Proteomes" id="UP000003688"/>
    </source>
</evidence>
<keyword evidence="1 4" id="KW-0349">Heme</keyword>
<dbReference type="EMBL" id="ABOX02000051">
    <property type="protein sequence ID" value="EEF58023.1"/>
    <property type="molecule type" value="Genomic_DNA"/>
</dbReference>
<dbReference type="SUPFAM" id="SSF50969">
    <property type="entry name" value="YVTN repeat-like/Quinoprotein amine dehydrogenase"/>
    <property type="match status" value="1"/>
</dbReference>